<keyword evidence="2" id="KW-1185">Reference proteome</keyword>
<dbReference type="InterPro" id="IPR007357">
    <property type="entry name" value="PhrB-like"/>
</dbReference>
<proteinExistence type="predicted"/>
<dbReference type="PANTHER" id="PTHR38657:SF1">
    <property type="entry name" value="SLR1343 PROTEIN"/>
    <property type="match status" value="1"/>
</dbReference>
<dbReference type="PANTHER" id="PTHR38657">
    <property type="entry name" value="SLR1343 PROTEIN"/>
    <property type="match status" value="1"/>
</dbReference>
<dbReference type="Gene3D" id="1.25.40.80">
    <property type="match status" value="1"/>
</dbReference>
<gene>
    <name evidence="1" type="ORF">FHP08_14830</name>
</gene>
<dbReference type="AlphaFoldDB" id="A0A5C8NSZ6"/>
<comment type="caution">
    <text evidence="1">The sequence shown here is derived from an EMBL/GenBank/DDBJ whole genome shotgun (WGS) entry which is preliminary data.</text>
</comment>
<organism evidence="1 2">
    <name type="scientific">Zeimonas arvi</name>
    <dbReference type="NCBI Taxonomy" id="2498847"/>
    <lineage>
        <taxon>Bacteria</taxon>
        <taxon>Pseudomonadati</taxon>
        <taxon>Pseudomonadota</taxon>
        <taxon>Betaproteobacteria</taxon>
        <taxon>Burkholderiales</taxon>
        <taxon>Burkholderiaceae</taxon>
        <taxon>Zeimonas</taxon>
    </lineage>
</organism>
<dbReference type="InterPro" id="IPR052551">
    <property type="entry name" value="UV-DNA_repair_photolyase"/>
</dbReference>
<dbReference type="Gene3D" id="1.10.579.10">
    <property type="entry name" value="DNA Cyclobutane Dipyrimidine Photolyase, subunit A, domain 3"/>
    <property type="match status" value="1"/>
</dbReference>
<dbReference type="Proteomes" id="UP000321548">
    <property type="component" value="Unassembled WGS sequence"/>
</dbReference>
<reference evidence="1 2" key="1">
    <citation type="submission" date="2019-06" db="EMBL/GenBank/DDBJ databases">
        <title>Quisquiliibacterium sp. nov., isolated from a maize field.</title>
        <authorList>
            <person name="Lin S.-Y."/>
            <person name="Tsai C.-F."/>
            <person name="Young C.-C."/>
        </authorList>
    </citation>
    <scope>NUCLEOTIDE SEQUENCE [LARGE SCALE GENOMIC DNA]</scope>
    <source>
        <strain evidence="1 2">CC-CFT501</strain>
    </source>
</reference>
<dbReference type="Gene3D" id="1.10.10.1710">
    <property type="entry name" value="Deoxyribodipyrimidine photolyase-related"/>
    <property type="match status" value="1"/>
</dbReference>
<dbReference type="GO" id="GO:0016829">
    <property type="term" value="F:lyase activity"/>
    <property type="evidence" value="ECO:0007669"/>
    <property type="project" value="UniProtKB-KW"/>
</dbReference>
<name>A0A5C8NSZ6_9BURK</name>
<dbReference type="Gene3D" id="3.40.50.620">
    <property type="entry name" value="HUPs"/>
    <property type="match status" value="1"/>
</dbReference>
<sequence>MRRLVLILGDQLHDSSPALAGIDPSRDRVLMIEAPGEARAVWSHRARIALFLAAMRHHAASLAGRGIPVDYVALDDPRHAAGPDGLVERLEAAIARWRPAELHWVEPGEWRLERAVMALCERLGLRSVRFADPHFLCSRERFAEWAARQKTLRMEFFYRRMRIAHRVLVDEAGNPEGGRWNFDADNRSGFPAGGPGETPRPPRFAPDPTTLEVLALVERRFPDHPGSLEDFGWPVTRAQARAALDHFVATRLASFGRWQDAMWTDMPFGWHSLLSSSLNLKLLDPREAIDAAVRAWREGAAPLASVEGFVRQVLGWREFVRGVYWLDMPGLAEANHHRHDRPLPGWFWTGDTGMACLRACIGQTLRRGYAHHIQRLMVIGNFALLAGLAPRAVSDWFLAVYVDAVEWVELPNVAGMALHANGGRFTSKPYAAGGAYIDRMSDYCAGCRYRPRERSGSRACPFTVLYWCFLDANRPELAANPRTALMAASAARMDDAERARIRELGESMLARIEAL</sequence>
<dbReference type="InterPro" id="IPR014729">
    <property type="entry name" value="Rossmann-like_a/b/a_fold"/>
</dbReference>
<protein>
    <submittedName>
        <fullName evidence="1">Cryptochrome/photolyase family protein</fullName>
    </submittedName>
</protein>
<dbReference type="SUPFAM" id="SSF48173">
    <property type="entry name" value="Cryptochrome/photolyase FAD-binding domain"/>
    <property type="match status" value="1"/>
</dbReference>
<dbReference type="EMBL" id="VDUY01000006">
    <property type="protein sequence ID" value="TXL64348.1"/>
    <property type="molecule type" value="Genomic_DNA"/>
</dbReference>
<evidence type="ECO:0000313" key="2">
    <source>
        <dbReference type="Proteomes" id="UP000321548"/>
    </source>
</evidence>
<dbReference type="OrthoDB" id="5288100at2"/>
<dbReference type="Pfam" id="PF04244">
    <property type="entry name" value="DPRP"/>
    <property type="match status" value="1"/>
</dbReference>
<keyword evidence="1" id="KW-0456">Lyase</keyword>
<accession>A0A5C8NSZ6</accession>
<evidence type="ECO:0000313" key="1">
    <source>
        <dbReference type="EMBL" id="TXL64348.1"/>
    </source>
</evidence>
<dbReference type="InterPro" id="IPR036134">
    <property type="entry name" value="Crypto/Photolyase_FAD-like_sf"/>
</dbReference>